<dbReference type="CDD" id="cd02205">
    <property type="entry name" value="CBS_pair_SF"/>
    <property type="match status" value="1"/>
</dbReference>
<dbReference type="InterPro" id="IPR046342">
    <property type="entry name" value="CBS_dom_sf"/>
</dbReference>
<comment type="caution">
    <text evidence="3">The sequence shown here is derived from an EMBL/GenBank/DDBJ whole genome shotgun (WGS) entry which is preliminary data.</text>
</comment>
<protein>
    <submittedName>
        <fullName evidence="3">CBS domain-containing protein</fullName>
    </submittedName>
</protein>
<dbReference type="RefSeq" id="WP_379906196.1">
    <property type="nucleotide sequence ID" value="NZ_JBHRTR010000048.1"/>
</dbReference>
<proteinExistence type="predicted"/>
<dbReference type="InterPro" id="IPR000644">
    <property type="entry name" value="CBS_dom"/>
</dbReference>
<evidence type="ECO:0000259" key="2">
    <source>
        <dbReference type="Pfam" id="PF00571"/>
    </source>
</evidence>
<organism evidence="3 4">
    <name type="scientific">Marinibaculum pumilum</name>
    <dbReference type="NCBI Taxonomy" id="1766165"/>
    <lineage>
        <taxon>Bacteria</taxon>
        <taxon>Pseudomonadati</taxon>
        <taxon>Pseudomonadota</taxon>
        <taxon>Alphaproteobacteria</taxon>
        <taxon>Rhodospirillales</taxon>
        <taxon>Rhodospirillaceae</taxon>
        <taxon>Marinibaculum</taxon>
    </lineage>
</organism>
<dbReference type="Gene3D" id="3.10.580.10">
    <property type="entry name" value="CBS-domain"/>
    <property type="match status" value="1"/>
</dbReference>
<sequence>MKAADLMHPADADIHVDHNLCEAQARFDASGRNRILVLDADEVVGTLHRADLPSDREAWDRLTVHDIMTASPLPTCGAEETAQKVRALLDEHPFVLVLDEEREIVGIVERGSDTLEPSLGAEATPEETADPTGGRATLDGEGKLHVYSDKPHVRRLREPR</sequence>
<gene>
    <name evidence="3" type="ORF">ACFOGJ_26125</name>
</gene>
<evidence type="ECO:0000313" key="4">
    <source>
        <dbReference type="Proteomes" id="UP001595528"/>
    </source>
</evidence>
<dbReference type="Proteomes" id="UP001595528">
    <property type="component" value="Unassembled WGS sequence"/>
</dbReference>
<dbReference type="Pfam" id="PF00571">
    <property type="entry name" value="CBS"/>
    <property type="match status" value="1"/>
</dbReference>
<feature type="domain" description="CBS" evidence="2">
    <location>
        <begin position="64"/>
        <end position="110"/>
    </location>
</feature>
<evidence type="ECO:0000256" key="1">
    <source>
        <dbReference type="SAM" id="MobiDB-lite"/>
    </source>
</evidence>
<reference evidence="4" key="1">
    <citation type="journal article" date="2019" name="Int. J. Syst. Evol. Microbiol.">
        <title>The Global Catalogue of Microorganisms (GCM) 10K type strain sequencing project: providing services to taxonomists for standard genome sequencing and annotation.</title>
        <authorList>
            <consortium name="The Broad Institute Genomics Platform"/>
            <consortium name="The Broad Institute Genome Sequencing Center for Infectious Disease"/>
            <person name="Wu L."/>
            <person name="Ma J."/>
        </authorList>
    </citation>
    <scope>NUCLEOTIDE SEQUENCE [LARGE SCALE GENOMIC DNA]</scope>
    <source>
        <strain evidence="4">KCTC 42964</strain>
    </source>
</reference>
<name>A0ABV7L805_9PROT</name>
<accession>A0ABV7L805</accession>
<feature type="region of interest" description="Disordered" evidence="1">
    <location>
        <begin position="110"/>
        <end position="144"/>
    </location>
</feature>
<dbReference type="EMBL" id="JBHRTR010000048">
    <property type="protein sequence ID" value="MFC3230752.1"/>
    <property type="molecule type" value="Genomic_DNA"/>
</dbReference>
<dbReference type="SUPFAM" id="SSF54631">
    <property type="entry name" value="CBS-domain pair"/>
    <property type="match status" value="1"/>
</dbReference>
<evidence type="ECO:0000313" key="3">
    <source>
        <dbReference type="EMBL" id="MFC3230752.1"/>
    </source>
</evidence>
<keyword evidence="4" id="KW-1185">Reference proteome</keyword>